<evidence type="ECO:0000313" key="6">
    <source>
        <dbReference type="Proteomes" id="UP000502260"/>
    </source>
</evidence>
<name>A0A6F8V834_9PROT</name>
<dbReference type="InterPro" id="IPR033753">
    <property type="entry name" value="GCV_H/Fam206"/>
</dbReference>
<dbReference type="PROSITE" id="PS00189">
    <property type="entry name" value="LIPOYL"/>
    <property type="match status" value="1"/>
</dbReference>
<proteinExistence type="inferred from homology"/>
<dbReference type="GO" id="GO:0005829">
    <property type="term" value="C:cytosol"/>
    <property type="evidence" value="ECO:0007669"/>
    <property type="project" value="TreeGrafter"/>
</dbReference>
<dbReference type="AlphaFoldDB" id="A0A6F8V834"/>
<dbReference type="InterPro" id="IPR003016">
    <property type="entry name" value="2-oxoA_DH_lipoyl-BS"/>
</dbReference>
<keyword evidence="6" id="KW-1185">Reference proteome</keyword>
<dbReference type="PROSITE" id="PS50968">
    <property type="entry name" value="BIOTINYL_LIPOYL"/>
    <property type="match status" value="1"/>
</dbReference>
<keyword evidence="3" id="KW-0450">Lipoyl</keyword>
<protein>
    <submittedName>
        <fullName evidence="5">Glycine cleavage system H protein 2</fullName>
    </submittedName>
</protein>
<reference evidence="6" key="1">
    <citation type="submission" date="2020-03" db="EMBL/GenBank/DDBJ databases">
        <title>Complete genome sequence of sulfur-oxidizing bacterium skT11.</title>
        <authorList>
            <person name="Kanda M."/>
            <person name="Kojima H."/>
            <person name="Fukui M."/>
        </authorList>
    </citation>
    <scope>NUCLEOTIDE SEQUENCE [LARGE SCALE GENOMIC DNA]</scope>
    <source>
        <strain evidence="6">skT11</strain>
    </source>
</reference>
<accession>A0A6F8V834</accession>
<dbReference type="PANTHER" id="PTHR11715">
    <property type="entry name" value="GLYCINE CLEAVAGE SYSTEM H PROTEIN"/>
    <property type="match status" value="1"/>
</dbReference>
<dbReference type="InterPro" id="IPR011053">
    <property type="entry name" value="Single_hybrid_motif"/>
</dbReference>
<evidence type="ECO:0000256" key="3">
    <source>
        <dbReference type="ARBA" id="ARBA00022823"/>
    </source>
</evidence>
<dbReference type="KEGG" id="slac:SKTS_07100"/>
<organism evidence="5 6">
    <name type="scientific">Sulfurimicrobium lacus</name>
    <dbReference type="NCBI Taxonomy" id="2715678"/>
    <lineage>
        <taxon>Bacteria</taxon>
        <taxon>Pseudomonadati</taxon>
        <taxon>Pseudomonadota</taxon>
        <taxon>Betaproteobacteria</taxon>
        <taxon>Nitrosomonadales</taxon>
        <taxon>Sulfuricellaceae</taxon>
        <taxon>Sulfurimicrobium</taxon>
    </lineage>
</organism>
<dbReference type="Pfam" id="PF01597">
    <property type="entry name" value="GCV_H"/>
    <property type="match status" value="1"/>
</dbReference>
<sequence>MATIRGCDFPDDYFYSVEHNVWARLEADGTVTLGATSFGLALAGEIVSCMPKRPGREIELNRAVATLESGKWVDSMKSPISGEIVAINEEVEANPALINQDPYGAGWIVRMKPANWPTESTLLVTGPAIAQAFKIRMDAEGFGI</sequence>
<dbReference type="Gene3D" id="2.40.50.100">
    <property type="match status" value="1"/>
</dbReference>
<dbReference type="InterPro" id="IPR000089">
    <property type="entry name" value="Biotin_lipoyl"/>
</dbReference>
<comment type="cofactor">
    <cofactor evidence="1">
        <name>(R)-lipoate</name>
        <dbReference type="ChEBI" id="CHEBI:83088"/>
    </cofactor>
</comment>
<evidence type="ECO:0000256" key="1">
    <source>
        <dbReference type="ARBA" id="ARBA00001938"/>
    </source>
</evidence>
<dbReference type="SUPFAM" id="SSF51230">
    <property type="entry name" value="Single hybrid motif"/>
    <property type="match status" value="1"/>
</dbReference>
<dbReference type="PANTHER" id="PTHR11715:SF3">
    <property type="entry name" value="GLYCINE CLEAVAGE SYSTEM H PROTEIN-RELATED"/>
    <property type="match status" value="1"/>
</dbReference>
<dbReference type="CDD" id="cd06848">
    <property type="entry name" value="GCS_H"/>
    <property type="match status" value="1"/>
</dbReference>
<dbReference type="RefSeq" id="WP_173060477.1">
    <property type="nucleotide sequence ID" value="NZ_AP022853.1"/>
</dbReference>
<dbReference type="GO" id="GO:0009249">
    <property type="term" value="P:protein lipoylation"/>
    <property type="evidence" value="ECO:0007669"/>
    <property type="project" value="TreeGrafter"/>
</dbReference>
<evidence type="ECO:0000259" key="4">
    <source>
        <dbReference type="PROSITE" id="PS50968"/>
    </source>
</evidence>
<dbReference type="Proteomes" id="UP000502260">
    <property type="component" value="Chromosome"/>
</dbReference>
<evidence type="ECO:0000256" key="2">
    <source>
        <dbReference type="ARBA" id="ARBA00009249"/>
    </source>
</evidence>
<comment type="similarity">
    <text evidence="2">Belongs to the GcvH family.</text>
</comment>
<dbReference type="GO" id="GO:0005960">
    <property type="term" value="C:glycine cleavage complex"/>
    <property type="evidence" value="ECO:0007669"/>
    <property type="project" value="InterPro"/>
</dbReference>
<dbReference type="GO" id="GO:0019464">
    <property type="term" value="P:glycine decarboxylation via glycine cleavage system"/>
    <property type="evidence" value="ECO:0007669"/>
    <property type="project" value="InterPro"/>
</dbReference>
<gene>
    <name evidence="5" type="primary">gcvH2_1</name>
    <name evidence="5" type="ORF">SKTS_07100</name>
</gene>
<feature type="domain" description="Lipoyl-binding" evidence="4">
    <location>
        <begin position="30"/>
        <end position="112"/>
    </location>
</feature>
<evidence type="ECO:0000313" key="5">
    <source>
        <dbReference type="EMBL" id="BCB25824.1"/>
    </source>
</evidence>
<dbReference type="InterPro" id="IPR002930">
    <property type="entry name" value="GCV_H"/>
</dbReference>
<dbReference type="EMBL" id="AP022853">
    <property type="protein sequence ID" value="BCB25824.1"/>
    <property type="molecule type" value="Genomic_DNA"/>
</dbReference>